<evidence type="ECO:0000313" key="1">
    <source>
        <dbReference type="EMBL" id="CDI97174.1"/>
    </source>
</evidence>
<reference evidence="1" key="1">
    <citation type="journal article" date="2013" name="Nature">
        <title>The genomes of four tapeworm species reveal adaptations to parasitism.</title>
        <authorList>
            <person name="Tsai I.J."/>
            <person name="Zarowiecki M."/>
            <person name="Holroyd N."/>
            <person name="Garciarrubio A."/>
            <person name="Sanchez-Flores A."/>
            <person name="Brooks K.L."/>
            <person name="Tracey A."/>
            <person name="Bobes R.J."/>
            <person name="Fragoso G."/>
            <person name="Sciutto E."/>
            <person name="Aslett M."/>
            <person name="Beasley H."/>
            <person name="Bennett H.M."/>
            <person name="Cai J."/>
            <person name="Camicia F."/>
            <person name="Clark R."/>
            <person name="Cucher M."/>
            <person name="De Silva N."/>
            <person name="Day T.A."/>
            <person name="Deplazes P."/>
            <person name="Estrada K."/>
            <person name="Fernandez C."/>
            <person name="Holland P.W."/>
            <person name="Hou J."/>
            <person name="Hu S."/>
            <person name="Huckvale T."/>
            <person name="Hung S.S."/>
            <person name="Kamenetzky L."/>
            <person name="Keane J.A."/>
            <person name="Kiss F."/>
            <person name="Koziol U."/>
            <person name="Lambert O."/>
            <person name="Liu K."/>
            <person name="Luo X."/>
            <person name="Luo Y."/>
            <person name="Macchiaroli N."/>
            <person name="Nichol S."/>
            <person name="Paps J."/>
            <person name="Parkinson J."/>
            <person name="Pouchkina-Stantcheva N."/>
            <person name="Riddiford N."/>
            <person name="Rosenzvit M."/>
            <person name="Salinas G."/>
            <person name="Wasmuth J.D."/>
            <person name="Zamanian M."/>
            <person name="Zheng Y."/>
            <person name="Cai X."/>
            <person name="Soberon X."/>
            <person name="Olson P.D."/>
            <person name="Laclette J.P."/>
            <person name="Brehm K."/>
            <person name="Berriman M."/>
            <person name="Garciarrubio A."/>
            <person name="Bobes R.J."/>
            <person name="Fragoso G."/>
            <person name="Sanchez-Flores A."/>
            <person name="Estrada K."/>
            <person name="Cevallos M.A."/>
            <person name="Morett E."/>
            <person name="Gonzalez V."/>
            <person name="Portillo T."/>
            <person name="Ochoa-Leyva A."/>
            <person name="Jose M.V."/>
            <person name="Sciutto E."/>
            <person name="Landa A."/>
            <person name="Jimenez L."/>
            <person name="Valdes V."/>
            <person name="Carrero J.C."/>
            <person name="Larralde C."/>
            <person name="Morales-Montor J."/>
            <person name="Limon-Lason J."/>
            <person name="Soberon X."/>
            <person name="Laclette J.P."/>
        </authorList>
    </citation>
    <scope>NUCLEOTIDE SEQUENCE [LARGE SCALE GENOMIC DNA]</scope>
</reference>
<keyword evidence="2" id="KW-1185">Reference proteome</keyword>
<dbReference type="EMBL" id="LN902848">
    <property type="protein sequence ID" value="CDI97174.1"/>
    <property type="molecule type" value="Genomic_DNA"/>
</dbReference>
<sequence length="96" mass="10668">MPLICAICLVNVSPGHHIEEPPLFLIIARSHMLLFFKVSTSFSPQRLCWSPPLTCGSGHSTISTKWPIIHSTIADANGELVSYRSHASWLFLLEIP</sequence>
<protein>
    <submittedName>
        <fullName evidence="1">Expressed protein</fullName>
    </submittedName>
</protein>
<proteinExistence type="predicted"/>
<organism evidence="1 2">
    <name type="scientific">Echinococcus multilocularis</name>
    <name type="common">Fox tapeworm</name>
    <dbReference type="NCBI Taxonomy" id="6211"/>
    <lineage>
        <taxon>Eukaryota</taxon>
        <taxon>Metazoa</taxon>
        <taxon>Spiralia</taxon>
        <taxon>Lophotrochozoa</taxon>
        <taxon>Platyhelminthes</taxon>
        <taxon>Cestoda</taxon>
        <taxon>Eucestoda</taxon>
        <taxon>Cyclophyllidea</taxon>
        <taxon>Taeniidae</taxon>
        <taxon>Echinococcus</taxon>
    </lineage>
</organism>
<dbReference type="Proteomes" id="UP000017246">
    <property type="component" value="Unassembled WGS sequence"/>
</dbReference>
<dbReference type="AlphaFoldDB" id="A0A087VXZ9"/>
<reference evidence="1" key="2">
    <citation type="submission" date="2015-11" db="EMBL/GenBank/DDBJ databases">
        <authorList>
            <person name="Zhang Y."/>
            <person name="Guo Z."/>
        </authorList>
    </citation>
    <scope>NUCLEOTIDE SEQUENCE</scope>
</reference>
<gene>
    <name evidence="1" type="ORF">EmuJ_000094100</name>
</gene>
<accession>A0A087VXZ9</accession>
<name>A0A087VXZ9_ECHMU</name>
<evidence type="ECO:0000313" key="2">
    <source>
        <dbReference type="Proteomes" id="UP000017246"/>
    </source>
</evidence>